<dbReference type="InterPro" id="IPR013096">
    <property type="entry name" value="Cupin_2"/>
</dbReference>
<sequence length="297" mass="34730">MNHDKYINSVNLNQNTNFPYLVLNVINGNSYPRNPGFRVMHWHEDIQFIYVLDGKIDVVTLESRTVLHKGDGFFINKNVVHLVDKTDACHYNSFIFPDYFLRFYLGSPAEQIVSQVIGLKDFPVFPIVNVKEHIAVLNTLRKLSSLEHNKTTLYPYEVLSTLSVLWLEFCRAVQIFENEAHKKNSQITNRMAIFLQYIELHYPEDVTLESLAESANVSKSECLRCFKTTLQTTPYKYLIEYRLFKAADLLKNTDRLIENIASEVGFHHVSHFGKCFREKTGFSPSEYRENFYFMLKQ</sequence>
<name>A0A1M4T3P7_9CLOT</name>
<evidence type="ECO:0000313" key="6">
    <source>
        <dbReference type="Proteomes" id="UP000184245"/>
    </source>
</evidence>
<dbReference type="RefSeq" id="WP_072848580.1">
    <property type="nucleotide sequence ID" value="NZ_FQVI01000001.1"/>
</dbReference>
<proteinExistence type="predicted"/>
<keyword evidence="3" id="KW-0804">Transcription</keyword>
<dbReference type="AlphaFoldDB" id="A0A1M4T3P7"/>
<dbReference type="STRING" id="1122155.SAMN02745158_00411"/>
<reference evidence="5 6" key="1">
    <citation type="submission" date="2016-11" db="EMBL/GenBank/DDBJ databases">
        <authorList>
            <person name="Jaros S."/>
            <person name="Januszkiewicz K."/>
            <person name="Wedrychowicz H."/>
        </authorList>
    </citation>
    <scope>NUCLEOTIDE SEQUENCE [LARGE SCALE GENOMIC DNA]</scope>
    <source>
        <strain evidence="5 6">DSM 17459</strain>
    </source>
</reference>
<gene>
    <name evidence="5" type="ORF">SAMN02745158_00411</name>
</gene>
<dbReference type="PRINTS" id="PR00032">
    <property type="entry name" value="HTHARAC"/>
</dbReference>
<dbReference type="Gene3D" id="1.10.10.60">
    <property type="entry name" value="Homeodomain-like"/>
    <property type="match status" value="2"/>
</dbReference>
<protein>
    <submittedName>
        <fullName evidence="5">Cupin domain-containing protein</fullName>
    </submittedName>
</protein>
<keyword evidence="1" id="KW-0805">Transcription regulation</keyword>
<dbReference type="InterPro" id="IPR018060">
    <property type="entry name" value="HTH_AraC"/>
</dbReference>
<dbReference type="InterPro" id="IPR020449">
    <property type="entry name" value="Tscrpt_reg_AraC-type_HTH"/>
</dbReference>
<dbReference type="InterPro" id="IPR018062">
    <property type="entry name" value="HTH_AraC-typ_CS"/>
</dbReference>
<dbReference type="Proteomes" id="UP000184245">
    <property type="component" value="Unassembled WGS sequence"/>
</dbReference>
<dbReference type="Pfam" id="PF12833">
    <property type="entry name" value="HTH_18"/>
    <property type="match status" value="1"/>
</dbReference>
<dbReference type="OrthoDB" id="9778008at2"/>
<keyword evidence="6" id="KW-1185">Reference proteome</keyword>
<keyword evidence="2" id="KW-0238">DNA-binding</keyword>
<dbReference type="PANTHER" id="PTHR43280:SF28">
    <property type="entry name" value="HTH-TYPE TRANSCRIPTIONAL ACTIVATOR RHAS"/>
    <property type="match status" value="1"/>
</dbReference>
<evidence type="ECO:0000256" key="2">
    <source>
        <dbReference type="ARBA" id="ARBA00023125"/>
    </source>
</evidence>
<dbReference type="PROSITE" id="PS01124">
    <property type="entry name" value="HTH_ARAC_FAMILY_2"/>
    <property type="match status" value="1"/>
</dbReference>
<dbReference type="InterPro" id="IPR014710">
    <property type="entry name" value="RmlC-like_jellyroll"/>
</dbReference>
<dbReference type="EMBL" id="FQVI01000001">
    <property type="protein sequence ID" value="SHE39034.1"/>
    <property type="molecule type" value="Genomic_DNA"/>
</dbReference>
<dbReference type="PROSITE" id="PS00041">
    <property type="entry name" value="HTH_ARAC_FAMILY_1"/>
    <property type="match status" value="1"/>
</dbReference>
<dbReference type="PANTHER" id="PTHR43280">
    <property type="entry name" value="ARAC-FAMILY TRANSCRIPTIONAL REGULATOR"/>
    <property type="match status" value="1"/>
</dbReference>
<dbReference type="InterPro" id="IPR011051">
    <property type="entry name" value="RmlC_Cupin_sf"/>
</dbReference>
<dbReference type="SUPFAM" id="SSF46689">
    <property type="entry name" value="Homeodomain-like"/>
    <property type="match status" value="2"/>
</dbReference>
<dbReference type="Gene3D" id="2.60.120.10">
    <property type="entry name" value="Jelly Rolls"/>
    <property type="match status" value="1"/>
</dbReference>
<dbReference type="GO" id="GO:0003700">
    <property type="term" value="F:DNA-binding transcription factor activity"/>
    <property type="evidence" value="ECO:0007669"/>
    <property type="project" value="InterPro"/>
</dbReference>
<dbReference type="InterPro" id="IPR009057">
    <property type="entry name" value="Homeodomain-like_sf"/>
</dbReference>
<dbReference type="SMART" id="SM00342">
    <property type="entry name" value="HTH_ARAC"/>
    <property type="match status" value="1"/>
</dbReference>
<dbReference type="Pfam" id="PF07883">
    <property type="entry name" value="Cupin_2"/>
    <property type="match status" value="1"/>
</dbReference>
<dbReference type="GO" id="GO:0043565">
    <property type="term" value="F:sequence-specific DNA binding"/>
    <property type="evidence" value="ECO:0007669"/>
    <property type="project" value="InterPro"/>
</dbReference>
<accession>A0A1M4T3P7</accession>
<evidence type="ECO:0000259" key="4">
    <source>
        <dbReference type="PROSITE" id="PS01124"/>
    </source>
</evidence>
<evidence type="ECO:0000256" key="1">
    <source>
        <dbReference type="ARBA" id="ARBA00023015"/>
    </source>
</evidence>
<evidence type="ECO:0000313" key="5">
    <source>
        <dbReference type="EMBL" id="SHE39034.1"/>
    </source>
</evidence>
<feature type="domain" description="HTH araC/xylS-type" evidence="4">
    <location>
        <begin position="192"/>
        <end position="290"/>
    </location>
</feature>
<evidence type="ECO:0000256" key="3">
    <source>
        <dbReference type="ARBA" id="ARBA00023163"/>
    </source>
</evidence>
<dbReference type="SUPFAM" id="SSF51182">
    <property type="entry name" value="RmlC-like cupins"/>
    <property type="match status" value="1"/>
</dbReference>
<organism evidence="5 6">
    <name type="scientific">Lactonifactor longoviformis DSM 17459</name>
    <dbReference type="NCBI Taxonomy" id="1122155"/>
    <lineage>
        <taxon>Bacteria</taxon>
        <taxon>Bacillati</taxon>
        <taxon>Bacillota</taxon>
        <taxon>Clostridia</taxon>
        <taxon>Eubacteriales</taxon>
        <taxon>Clostridiaceae</taxon>
        <taxon>Lactonifactor</taxon>
    </lineage>
</organism>